<comment type="caution">
    <text evidence="1">The sequence shown here is derived from an EMBL/GenBank/DDBJ whole genome shotgun (WGS) entry which is preliminary data.</text>
</comment>
<dbReference type="AlphaFoldDB" id="A0A9W4SVC1"/>
<name>A0A9W4SVC1_9GLOM</name>
<keyword evidence="2" id="KW-1185">Reference proteome</keyword>
<protein>
    <submittedName>
        <fullName evidence="1">15885_t:CDS:1</fullName>
    </submittedName>
</protein>
<evidence type="ECO:0000313" key="2">
    <source>
        <dbReference type="Proteomes" id="UP001153678"/>
    </source>
</evidence>
<organism evidence="1 2">
    <name type="scientific">Funneliformis geosporum</name>
    <dbReference type="NCBI Taxonomy" id="1117311"/>
    <lineage>
        <taxon>Eukaryota</taxon>
        <taxon>Fungi</taxon>
        <taxon>Fungi incertae sedis</taxon>
        <taxon>Mucoromycota</taxon>
        <taxon>Glomeromycotina</taxon>
        <taxon>Glomeromycetes</taxon>
        <taxon>Glomerales</taxon>
        <taxon>Glomeraceae</taxon>
        <taxon>Funneliformis</taxon>
    </lineage>
</organism>
<reference evidence="1" key="1">
    <citation type="submission" date="2022-08" db="EMBL/GenBank/DDBJ databases">
        <authorList>
            <person name="Kallberg Y."/>
            <person name="Tangrot J."/>
            <person name="Rosling A."/>
        </authorList>
    </citation>
    <scope>NUCLEOTIDE SEQUENCE</scope>
    <source>
        <strain evidence="1">Wild A</strain>
    </source>
</reference>
<dbReference type="EMBL" id="CAMKVN010002624">
    <property type="protein sequence ID" value="CAI2181916.1"/>
    <property type="molecule type" value="Genomic_DNA"/>
</dbReference>
<proteinExistence type="predicted"/>
<dbReference type="Proteomes" id="UP001153678">
    <property type="component" value="Unassembled WGS sequence"/>
</dbReference>
<feature type="non-terminal residue" evidence="1">
    <location>
        <position position="1"/>
    </location>
</feature>
<sequence length="53" mass="6109">EEYFAEKQIVNLIQLENKEEINNNNGSDKEISPVSIKRQLVIKKHLLSISTVN</sequence>
<accession>A0A9W4SVC1</accession>
<gene>
    <name evidence="1" type="ORF">FWILDA_LOCUS10322</name>
</gene>
<evidence type="ECO:0000313" key="1">
    <source>
        <dbReference type="EMBL" id="CAI2181916.1"/>
    </source>
</evidence>